<dbReference type="InterPro" id="IPR006976">
    <property type="entry name" value="VanZ-like"/>
</dbReference>
<dbReference type="NCBIfam" id="NF037970">
    <property type="entry name" value="vanZ_1"/>
    <property type="match status" value="1"/>
</dbReference>
<feature type="domain" description="VanZ-like" evidence="2">
    <location>
        <begin position="9"/>
        <end position="139"/>
    </location>
</feature>
<keyword evidence="1" id="KW-0472">Membrane</keyword>
<keyword evidence="1" id="KW-1133">Transmembrane helix</keyword>
<dbReference type="PANTHER" id="PTHR28008:SF1">
    <property type="entry name" value="DOMAIN PROTEIN, PUTATIVE (AFU_ORTHOLOGUE AFUA_3G10980)-RELATED"/>
    <property type="match status" value="1"/>
</dbReference>
<feature type="transmembrane region" description="Helical" evidence="1">
    <location>
        <begin position="6"/>
        <end position="27"/>
    </location>
</feature>
<dbReference type="EMBL" id="JBJHQH010000022">
    <property type="protein sequence ID" value="MFK9094323.1"/>
    <property type="molecule type" value="Genomic_DNA"/>
</dbReference>
<evidence type="ECO:0000313" key="3">
    <source>
        <dbReference type="EMBL" id="MFK9094323.1"/>
    </source>
</evidence>
<evidence type="ECO:0000313" key="4">
    <source>
        <dbReference type="Proteomes" id="UP001623041"/>
    </source>
</evidence>
<dbReference type="Pfam" id="PF04892">
    <property type="entry name" value="VanZ"/>
    <property type="match status" value="1"/>
</dbReference>
<accession>A0ABW8RLB6</accession>
<evidence type="ECO:0000256" key="1">
    <source>
        <dbReference type="SAM" id="Phobius"/>
    </source>
</evidence>
<keyword evidence="1" id="KW-0812">Transmembrane</keyword>
<feature type="transmembrane region" description="Helical" evidence="1">
    <location>
        <begin position="123"/>
        <end position="139"/>
    </location>
</feature>
<dbReference type="PIRSF" id="PIRSF019083">
    <property type="entry name" value="UCP019083_VanZ"/>
    <property type="match status" value="1"/>
</dbReference>
<feature type="transmembrane region" description="Helical" evidence="1">
    <location>
        <begin position="63"/>
        <end position="81"/>
    </location>
</feature>
<sequence>MSNRKWWQIATIIWMIVIFLFTQLPYFTGSHTATAIDKLFFIDKIGFLSSQAKLLLIDSLNFLIRKATHLTAFGILSFFLFKSLERYRFSYLLAWCITFLYAMTDEWHQSFVPNRTASFKDVLIDASGAFIVLLLTFLIKAKKRKKGETTEKVRLK</sequence>
<organism evidence="3 4">
    <name type="scientific">Bacillus salipaludis</name>
    <dbReference type="NCBI Taxonomy" id="2547811"/>
    <lineage>
        <taxon>Bacteria</taxon>
        <taxon>Bacillati</taxon>
        <taxon>Bacillota</taxon>
        <taxon>Bacilli</taxon>
        <taxon>Bacillales</taxon>
        <taxon>Bacillaceae</taxon>
        <taxon>Bacillus</taxon>
    </lineage>
</organism>
<gene>
    <name evidence="3" type="ORF">ACJEBI_22980</name>
</gene>
<keyword evidence="4" id="KW-1185">Reference proteome</keyword>
<comment type="caution">
    <text evidence="3">The sequence shown here is derived from an EMBL/GenBank/DDBJ whole genome shotgun (WGS) entry which is preliminary data.</text>
</comment>
<feature type="transmembrane region" description="Helical" evidence="1">
    <location>
        <begin position="88"/>
        <end position="103"/>
    </location>
</feature>
<dbReference type="InterPro" id="IPR016747">
    <property type="entry name" value="Phosphotransbutyrylase"/>
</dbReference>
<dbReference type="RefSeq" id="WP_406582797.1">
    <property type="nucleotide sequence ID" value="NZ_JBJHQH010000022.1"/>
</dbReference>
<reference evidence="3 4" key="1">
    <citation type="submission" date="2024-11" db="EMBL/GenBank/DDBJ databases">
        <authorList>
            <person name="Lucas J.A."/>
        </authorList>
    </citation>
    <scope>NUCLEOTIDE SEQUENCE [LARGE SCALE GENOMIC DNA]</scope>
    <source>
        <strain evidence="3 4">Z 5.4</strain>
    </source>
</reference>
<dbReference type="PANTHER" id="PTHR28008">
    <property type="entry name" value="DOMAIN PROTEIN, PUTATIVE (AFU_ORTHOLOGUE AFUA_3G10980)-RELATED"/>
    <property type="match status" value="1"/>
</dbReference>
<evidence type="ECO:0000259" key="2">
    <source>
        <dbReference type="Pfam" id="PF04892"/>
    </source>
</evidence>
<proteinExistence type="predicted"/>
<dbReference type="Proteomes" id="UP001623041">
    <property type="component" value="Unassembled WGS sequence"/>
</dbReference>
<protein>
    <submittedName>
        <fullName evidence="3">VanZ family protein</fullName>
    </submittedName>
</protein>
<name>A0ABW8RLB6_9BACI</name>